<proteinExistence type="predicted"/>
<dbReference type="Proteomes" id="UP001055811">
    <property type="component" value="Linkage Group LG07"/>
</dbReference>
<name>A0ACB9ABZ5_CICIN</name>
<evidence type="ECO:0000313" key="1">
    <source>
        <dbReference type="EMBL" id="KAI3707759.1"/>
    </source>
</evidence>
<dbReference type="EMBL" id="CM042015">
    <property type="protein sequence ID" value="KAI3707759.1"/>
    <property type="molecule type" value="Genomic_DNA"/>
</dbReference>
<sequence>MRRFLVNAGIRNPKSVTRTIAFAVAGGTGLLYFNCSADSKTTTSKSLFRPWGDSLMLQYDKLRPYLSRMGSVSSSSSNEDSSGKVAGGSRSIADAAADVFPALVFITVASKKHGKGEFPRSGSGTIIDSDGTILTCAHLVSDRRGMQVTSNGLVNVTLQDGRSFVGTILNTDLHYDVALVKINAATPVPAAKLGSSCKLRAGDLVLALGSPHLLQSTVTAGIVSCVNRKSSDLCMGGMLREYIQTDCACNPGNSGGPLVNLDGEVIGVNILKRVDADGLNFALPIDVVSKIMQHFKKNGSVIRLWLGMKMINLDETLIAQLKYRDPRFPSVTKGVLVVMVQPGSPADVAGICPGDVVIKFQDKSVGSISEIITLMGDEVGKPLKVVVKRATESLKLTIVAEAANPEI</sequence>
<keyword evidence="2" id="KW-1185">Reference proteome</keyword>
<accession>A0ACB9ABZ5</accession>
<comment type="caution">
    <text evidence="1">The sequence shown here is derived from an EMBL/GenBank/DDBJ whole genome shotgun (WGS) entry which is preliminary data.</text>
</comment>
<organism evidence="1 2">
    <name type="scientific">Cichorium intybus</name>
    <name type="common">Chicory</name>
    <dbReference type="NCBI Taxonomy" id="13427"/>
    <lineage>
        <taxon>Eukaryota</taxon>
        <taxon>Viridiplantae</taxon>
        <taxon>Streptophyta</taxon>
        <taxon>Embryophyta</taxon>
        <taxon>Tracheophyta</taxon>
        <taxon>Spermatophyta</taxon>
        <taxon>Magnoliopsida</taxon>
        <taxon>eudicotyledons</taxon>
        <taxon>Gunneridae</taxon>
        <taxon>Pentapetalae</taxon>
        <taxon>asterids</taxon>
        <taxon>campanulids</taxon>
        <taxon>Asterales</taxon>
        <taxon>Asteraceae</taxon>
        <taxon>Cichorioideae</taxon>
        <taxon>Cichorieae</taxon>
        <taxon>Cichoriinae</taxon>
        <taxon>Cichorium</taxon>
    </lineage>
</organism>
<reference evidence="2" key="1">
    <citation type="journal article" date="2022" name="Mol. Ecol. Resour.">
        <title>The genomes of chicory, endive, great burdock and yacon provide insights into Asteraceae palaeo-polyploidization history and plant inulin production.</title>
        <authorList>
            <person name="Fan W."/>
            <person name="Wang S."/>
            <person name="Wang H."/>
            <person name="Wang A."/>
            <person name="Jiang F."/>
            <person name="Liu H."/>
            <person name="Zhao H."/>
            <person name="Xu D."/>
            <person name="Zhang Y."/>
        </authorList>
    </citation>
    <scope>NUCLEOTIDE SEQUENCE [LARGE SCALE GENOMIC DNA]</scope>
    <source>
        <strain evidence="2">cv. Punajuju</strain>
    </source>
</reference>
<protein>
    <submittedName>
        <fullName evidence="1">Uncharacterized protein</fullName>
    </submittedName>
</protein>
<gene>
    <name evidence="1" type="ORF">L2E82_36557</name>
</gene>
<evidence type="ECO:0000313" key="2">
    <source>
        <dbReference type="Proteomes" id="UP001055811"/>
    </source>
</evidence>
<reference evidence="1 2" key="2">
    <citation type="journal article" date="2022" name="Mol. Ecol. Resour.">
        <title>The genomes of chicory, endive, great burdock and yacon provide insights into Asteraceae paleo-polyploidization history and plant inulin production.</title>
        <authorList>
            <person name="Fan W."/>
            <person name="Wang S."/>
            <person name="Wang H."/>
            <person name="Wang A."/>
            <person name="Jiang F."/>
            <person name="Liu H."/>
            <person name="Zhao H."/>
            <person name="Xu D."/>
            <person name="Zhang Y."/>
        </authorList>
    </citation>
    <scope>NUCLEOTIDE SEQUENCE [LARGE SCALE GENOMIC DNA]</scope>
    <source>
        <strain evidence="2">cv. Punajuju</strain>
        <tissue evidence="1">Leaves</tissue>
    </source>
</reference>